<proteinExistence type="predicted"/>
<evidence type="ECO:0000313" key="4">
    <source>
        <dbReference type="EMBL" id="HIQ83800.1"/>
    </source>
</evidence>
<dbReference type="GO" id="GO:0005975">
    <property type="term" value="P:carbohydrate metabolic process"/>
    <property type="evidence" value="ECO:0007669"/>
    <property type="project" value="InterPro"/>
</dbReference>
<dbReference type="PROSITE" id="PS01161">
    <property type="entry name" value="GLC_GALNAC_ISOMERASE"/>
    <property type="match status" value="1"/>
</dbReference>
<name>A0A9D0ZNQ3_9FIRM</name>
<dbReference type="AlphaFoldDB" id="A0A9D0ZNQ3"/>
<dbReference type="InterPro" id="IPR037171">
    <property type="entry name" value="NagB/RpiA_transferase-like"/>
</dbReference>
<dbReference type="PANTHER" id="PTHR11280">
    <property type="entry name" value="GLUCOSAMINE-6-PHOSPHATE ISOMERASE"/>
    <property type="match status" value="1"/>
</dbReference>
<reference evidence="4" key="2">
    <citation type="journal article" date="2021" name="PeerJ">
        <title>Extensive microbial diversity within the chicken gut microbiome revealed by metagenomics and culture.</title>
        <authorList>
            <person name="Gilroy R."/>
            <person name="Ravi A."/>
            <person name="Getino M."/>
            <person name="Pursley I."/>
            <person name="Horton D.L."/>
            <person name="Alikhan N.F."/>
            <person name="Baker D."/>
            <person name="Gharbi K."/>
            <person name="Hall N."/>
            <person name="Watson M."/>
            <person name="Adriaenssens E.M."/>
            <person name="Foster-Nyarko E."/>
            <person name="Jarju S."/>
            <person name="Secka A."/>
            <person name="Antonio M."/>
            <person name="Oren A."/>
            <person name="Chaudhuri R.R."/>
            <person name="La Ragione R."/>
            <person name="Hildebrand F."/>
            <person name="Pallen M.J."/>
        </authorList>
    </citation>
    <scope>NUCLEOTIDE SEQUENCE</scope>
    <source>
        <strain evidence="4">ChiSjej6B24-2974</strain>
    </source>
</reference>
<dbReference type="GO" id="GO:0019262">
    <property type="term" value="P:N-acetylneuraminate catabolic process"/>
    <property type="evidence" value="ECO:0007669"/>
    <property type="project" value="TreeGrafter"/>
</dbReference>
<dbReference type="InterPro" id="IPR004547">
    <property type="entry name" value="Glucosamine6P_isomerase"/>
</dbReference>
<accession>A0A9D0ZNQ3</accession>
<dbReference type="InterPro" id="IPR006148">
    <property type="entry name" value="Glc/Gal-6P_isomerase"/>
</dbReference>
<dbReference type="GO" id="GO:0006046">
    <property type="term" value="P:N-acetylglucosamine catabolic process"/>
    <property type="evidence" value="ECO:0007669"/>
    <property type="project" value="TreeGrafter"/>
</dbReference>
<feature type="domain" description="Glucosamine/galactosamine-6-phosphate isomerase" evidence="3">
    <location>
        <begin position="21"/>
        <end position="223"/>
    </location>
</feature>
<dbReference type="EMBL" id="DVFZ01000108">
    <property type="protein sequence ID" value="HIQ83800.1"/>
    <property type="molecule type" value="Genomic_DNA"/>
</dbReference>
<evidence type="ECO:0000256" key="2">
    <source>
        <dbReference type="ARBA" id="ARBA00023277"/>
    </source>
</evidence>
<evidence type="ECO:0000313" key="5">
    <source>
        <dbReference type="Proteomes" id="UP000824260"/>
    </source>
</evidence>
<organism evidence="4 5">
    <name type="scientific">Candidatus Pullichristensenella stercorigallinarum</name>
    <dbReference type="NCBI Taxonomy" id="2840909"/>
    <lineage>
        <taxon>Bacteria</taxon>
        <taxon>Bacillati</taxon>
        <taxon>Bacillota</taxon>
        <taxon>Clostridia</taxon>
        <taxon>Candidatus Pullichristensenella</taxon>
    </lineage>
</organism>
<evidence type="ECO:0000259" key="3">
    <source>
        <dbReference type="Pfam" id="PF01182"/>
    </source>
</evidence>
<dbReference type="Proteomes" id="UP000824260">
    <property type="component" value="Unassembled WGS sequence"/>
</dbReference>
<dbReference type="InterPro" id="IPR018321">
    <property type="entry name" value="Glucosamine6P_isomerase_CS"/>
</dbReference>
<protein>
    <submittedName>
        <fullName evidence="4">6-phosphogluconolactonase</fullName>
    </submittedName>
</protein>
<sequence>MKLVVKSTPSEADAFALSVFEDIVGVKPECSIGYPTGRSVNGLYTLVRAASAQGRLDLSRTRAFQLDDYLGIPLSHSARFAQILREQVLAPCGLAEGNIHLFPEDERFGDAEAAAYEALLASCGLDLLLLGVGANGHVGFNEPSERFSTATHRVTLTEVMRRDAAGSFGSFEEAPRYAATMGMQTIARAHTLILIAQGEKKADAIARLFLGKADPACPVSALKGHPDFWVIVDDRAAGKLPASVIRKGKV</sequence>
<dbReference type="GO" id="GO:0006043">
    <property type="term" value="P:glucosamine catabolic process"/>
    <property type="evidence" value="ECO:0007669"/>
    <property type="project" value="TreeGrafter"/>
</dbReference>
<comment type="caution">
    <text evidence="4">The sequence shown here is derived from an EMBL/GenBank/DDBJ whole genome shotgun (WGS) entry which is preliminary data.</text>
</comment>
<dbReference type="GO" id="GO:0004342">
    <property type="term" value="F:glucosamine-6-phosphate deaminase activity"/>
    <property type="evidence" value="ECO:0007669"/>
    <property type="project" value="InterPro"/>
</dbReference>
<dbReference type="GO" id="GO:0005737">
    <property type="term" value="C:cytoplasm"/>
    <property type="evidence" value="ECO:0007669"/>
    <property type="project" value="TreeGrafter"/>
</dbReference>
<dbReference type="SUPFAM" id="SSF100950">
    <property type="entry name" value="NagB/RpiA/CoA transferase-like"/>
    <property type="match status" value="1"/>
</dbReference>
<dbReference type="Pfam" id="PF01182">
    <property type="entry name" value="Glucosamine_iso"/>
    <property type="match status" value="1"/>
</dbReference>
<evidence type="ECO:0000256" key="1">
    <source>
        <dbReference type="ARBA" id="ARBA00022801"/>
    </source>
</evidence>
<keyword evidence="1" id="KW-0378">Hydrolase</keyword>
<dbReference type="GO" id="GO:0042802">
    <property type="term" value="F:identical protein binding"/>
    <property type="evidence" value="ECO:0007669"/>
    <property type="project" value="TreeGrafter"/>
</dbReference>
<dbReference type="PANTHER" id="PTHR11280:SF5">
    <property type="entry name" value="GLUCOSAMINE-6-PHOSPHATE ISOMERASE"/>
    <property type="match status" value="1"/>
</dbReference>
<keyword evidence="2" id="KW-0119">Carbohydrate metabolism</keyword>
<gene>
    <name evidence="4" type="ORF">IAA52_11955</name>
</gene>
<dbReference type="Gene3D" id="3.40.50.1360">
    <property type="match status" value="1"/>
</dbReference>
<reference evidence="4" key="1">
    <citation type="submission" date="2020-10" db="EMBL/GenBank/DDBJ databases">
        <authorList>
            <person name="Gilroy R."/>
        </authorList>
    </citation>
    <scope>NUCLEOTIDE SEQUENCE</scope>
    <source>
        <strain evidence="4">ChiSjej6B24-2974</strain>
    </source>
</reference>